<sequence>MMKPAEQYILNQSEHFQVIMLHLCAVIEQVAPESELLFKWKLPFYYYKKKPFCYLNVIKKENAIDLCFMKGHLLKKHRNVMIDKDRKLVTSLRYDDLKKINNTILSEVLMEVKSHYL</sequence>
<dbReference type="Gene3D" id="3.90.1150.200">
    <property type="match status" value="1"/>
</dbReference>
<dbReference type="RefSeq" id="WP_379742681.1">
    <property type="nucleotide sequence ID" value="NZ_JBHSGW010000027.1"/>
</dbReference>
<dbReference type="Pfam" id="PF08818">
    <property type="entry name" value="DUF1801"/>
    <property type="match status" value="1"/>
</dbReference>
<accession>A0ABV9P537</accession>
<dbReference type="InterPro" id="IPR014922">
    <property type="entry name" value="YdhG-like"/>
</dbReference>
<protein>
    <submittedName>
        <fullName evidence="2">DUF1801 domain-containing protein</fullName>
    </submittedName>
</protein>
<keyword evidence="3" id="KW-1185">Reference proteome</keyword>
<reference evidence="3" key="1">
    <citation type="journal article" date="2019" name="Int. J. Syst. Evol. Microbiol.">
        <title>The Global Catalogue of Microorganisms (GCM) 10K type strain sequencing project: providing services to taxonomists for standard genome sequencing and annotation.</title>
        <authorList>
            <consortium name="The Broad Institute Genomics Platform"/>
            <consortium name="The Broad Institute Genome Sequencing Center for Infectious Disease"/>
            <person name="Wu L."/>
            <person name="Ma J."/>
        </authorList>
    </citation>
    <scope>NUCLEOTIDE SEQUENCE [LARGE SCALE GENOMIC DNA]</scope>
    <source>
        <strain evidence="3">CCUG 50349</strain>
    </source>
</reference>
<evidence type="ECO:0000313" key="3">
    <source>
        <dbReference type="Proteomes" id="UP001595885"/>
    </source>
</evidence>
<feature type="domain" description="YdhG-like" evidence="1">
    <location>
        <begin position="19"/>
        <end position="109"/>
    </location>
</feature>
<dbReference type="Proteomes" id="UP001595885">
    <property type="component" value="Unassembled WGS sequence"/>
</dbReference>
<gene>
    <name evidence="2" type="ORF">ACFO3U_12055</name>
</gene>
<name>A0ABV9P537_9FLAO</name>
<proteinExistence type="predicted"/>
<comment type="caution">
    <text evidence="2">The sequence shown here is derived from an EMBL/GenBank/DDBJ whole genome shotgun (WGS) entry which is preliminary data.</text>
</comment>
<dbReference type="SUPFAM" id="SSF159888">
    <property type="entry name" value="YdhG-like"/>
    <property type="match status" value="1"/>
</dbReference>
<evidence type="ECO:0000313" key="2">
    <source>
        <dbReference type="EMBL" id="MFC4740727.1"/>
    </source>
</evidence>
<dbReference type="EMBL" id="JBHSGW010000027">
    <property type="protein sequence ID" value="MFC4740727.1"/>
    <property type="molecule type" value="Genomic_DNA"/>
</dbReference>
<organism evidence="2 3">
    <name type="scientific">Flavobacterium ponti</name>
    <dbReference type="NCBI Taxonomy" id="665133"/>
    <lineage>
        <taxon>Bacteria</taxon>
        <taxon>Pseudomonadati</taxon>
        <taxon>Bacteroidota</taxon>
        <taxon>Flavobacteriia</taxon>
        <taxon>Flavobacteriales</taxon>
        <taxon>Flavobacteriaceae</taxon>
        <taxon>Flavobacterium</taxon>
    </lineage>
</organism>
<evidence type="ECO:0000259" key="1">
    <source>
        <dbReference type="Pfam" id="PF08818"/>
    </source>
</evidence>